<comment type="caution">
    <text evidence="3">The sequence shown here is derived from an EMBL/GenBank/DDBJ whole genome shotgun (WGS) entry which is preliminary data.</text>
</comment>
<name>A0A8J8T690_HALGN</name>
<reference evidence="3" key="1">
    <citation type="submission" date="2019-06" db="EMBL/GenBank/DDBJ databases">
        <authorList>
            <person name="Zheng W."/>
        </authorList>
    </citation>
    <scope>NUCLEOTIDE SEQUENCE</scope>
    <source>
        <strain evidence="3">QDHG01</strain>
    </source>
</reference>
<dbReference type="PANTHER" id="PTHR24078:SF553">
    <property type="entry name" value="DNAJ HOMOLOG SUBFAMILY B MEMBER 5"/>
    <property type="match status" value="1"/>
</dbReference>
<dbReference type="GO" id="GO:0051082">
    <property type="term" value="F:unfolded protein binding"/>
    <property type="evidence" value="ECO:0007669"/>
    <property type="project" value="InterPro"/>
</dbReference>
<dbReference type="GO" id="GO:0051087">
    <property type="term" value="F:protein-folding chaperone binding"/>
    <property type="evidence" value="ECO:0007669"/>
    <property type="project" value="TreeGrafter"/>
</dbReference>
<evidence type="ECO:0000313" key="3">
    <source>
        <dbReference type="EMBL" id="TNV83869.1"/>
    </source>
</evidence>
<dbReference type="SMART" id="SM00271">
    <property type="entry name" value="DnaJ"/>
    <property type="match status" value="1"/>
</dbReference>
<dbReference type="Pfam" id="PF00226">
    <property type="entry name" value="DnaJ"/>
    <property type="match status" value="1"/>
</dbReference>
<dbReference type="SUPFAM" id="SSF49493">
    <property type="entry name" value="HSP40/DnaJ peptide-binding domain"/>
    <property type="match status" value="2"/>
</dbReference>
<dbReference type="InterPro" id="IPR051339">
    <property type="entry name" value="DnaJ_subfamily_B"/>
</dbReference>
<dbReference type="EMBL" id="RRYP01003369">
    <property type="protein sequence ID" value="TNV83869.1"/>
    <property type="molecule type" value="Genomic_DNA"/>
</dbReference>
<dbReference type="PROSITE" id="PS00636">
    <property type="entry name" value="DNAJ_1"/>
    <property type="match status" value="1"/>
</dbReference>
<dbReference type="PRINTS" id="PR00625">
    <property type="entry name" value="JDOMAIN"/>
</dbReference>
<dbReference type="CDD" id="cd06257">
    <property type="entry name" value="DnaJ"/>
    <property type="match status" value="1"/>
</dbReference>
<dbReference type="CDD" id="cd10747">
    <property type="entry name" value="DnaJ_C"/>
    <property type="match status" value="1"/>
</dbReference>
<dbReference type="Gene3D" id="1.10.287.110">
    <property type="entry name" value="DnaJ domain"/>
    <property type="match status" value="1"/>
</dbReference>
<keyword evidence="1" id="KW-0143">Chaperone</keyword>
<evidence type="ECO:0000313" key="4">
    <source>
        <dbReference type="Proteomes" id="UP000785679"/>
    </source>
</evidence>
<dbReference type="Pfam" id="PF01556">
    <property type="entry name" value="DnaJ_C"/>
    <property type="match status" value="1"/>
</dbReference>
<dbReference type="PANTHER" id="PTHR24078">
    <property type="entry name" value="DNAJ HOMOLOG SUBFAMILY C MEMBER"/>
    <property type="match status" value="1"/>
</dbReference>
<dbReference type="AlphaFoldDB" id="A0A8J8T690"/>
<gene>
    <name evidence="3" type="ORF">FGO68_gene8601</name>
</gene>
<keyword evidence="4" id="KW-1185">Reference proteome</keyword>
<dbReference type="PROSITE" id="PS50076">
    <property type="entry name" value="DNAJ_2"/>
    <property type="match status" value="1"/>
</dbReference>
<dbReference type="InterPro" id="IPR008971">
    <property type="entry name" value="HSP40/DnaJ_pept-bd"/>
</dbReference>
<dbReference type="SUPFAM" id="SSF46565">
    <property type="entry name" value="Chaperone J-domain"/>
    <property type="match status" value="1"/>
</dbReference>
<dbReference type="OrthoDB" id="550424at2759"/>
<dbReference type="InterPro" id="IPR036869">
    <property type="entry name" value="J_dom_sf"/>
</dbReference>
<dbReference type="Proteomes" id="UP000785679">
    <property type="component" value="Unassembled WGS sequence"/>
</dbReference>
<dbReference type="GO" id="GO:0006457">
    <property type="term" value="P:protein folding"/>
    <property type="evidence" value="ECO:0007669"/>
    <property type="project" value="InterPro"/>
</dbReference>
<dbReference type="InterPro" id="IPR018253">
    <property type="entry name" value="DnaJ_domain_CS"/>
</dbReference>
<dbReference type="InterPro" id="IPR001623">
    <property type="entry name" value="DnaJ_domain"/>
</dbReference>
<feature type="domain" description="J" evidence="2">
    <location>
        <begin position="4"/>
        <end position="70"/>
    </location>
</feature>
<dbReference type="GO" id="GO:0005829">
    <property type="term" value="C:cytosol"/>
    <property type="evidence" value="ECO:0007669"/>
    <property type="project" value="TreeGrafter"/>
</dbReference>
<organism evidence="3 4">
    <name type="scientific">Halteria grandinella</name>
    <dbReference type="NCBI Taxonomy" id="5974"/>
    <lineage>
        <taxon>Eukaryota</taxon>
        <taxon>Sar</taxon>
        <taxon>Alveolata</taxon>
        <taxon>Ciliophora</taxon>
        <taxon>Intramacronucleata</taxon>
        <taxon>Spirotrichea</taxon>
        <taxon>Stichotrichia</taxon>
        <taxon>Sporadotrichida</taxon>
        <taxon>Halteriidae</taxon>
        <taxon>Halteria</taxon>
    </lineage>
</organism>
<dbReference type="Gene3D" id="2.60.260.20">
    <property type="entry name" value="Urease metallochaperone UreE, N-terminal domain"/>
    <property type="match status" value="2"/>
</dbReference>
<evidence type="ECO:0000259" key="2">
    <source>
        <dbReference type="PROSITE" id="PS50076"/>
    </source>
</evidence>
<accession>A0A8J8T690</accession>
<protein>
    <recommendedName>
        <fullName evidence="2">J domain-containing protein</fullName>
    </recommendedName>
</protein>
<sequence length="333" mass="37458">MKKDYYNVLNVKRSASDEEISTAYKKLALRHHPMKHPQEMKINLDKFHELSEAYEVLSNPRLKIVYDQHGEETLLLGVKDVKGEYHGGYIYQQNCYQIFDQFFLKCNPFHSTFDSTGQSLHGSMFGSAYGGAHAPSAPPADQVSVTVPVTLQEFYHGCVKLVVYKRRRLALDGHTLRDEEDCVRQIVVRAGMSAGQVLRFKGEGHEQYKAEATDLVITLGEAEAAGSSDAVRDTKRRGNDLIYTSRVTLQQALRAEPALVQTLDGRLIKMPVDHVITPKTVLKIDGEGMPIINAPGADPLDAPKRGDMYVKFDIRFPKKLTEAQRQRIEAILK</sequence>
<evidence type="ECO:0000256" key="1">
    <source>
        <dbReference type="ARBA" id="ARBA00023186"/>
    </source>
</evidence>
<dbReference type="InterPro" id="IPR002939">
    <property type="entry name" value="DnaJ_C"/>
</dbReference>
<proteinExistence type="predicted"/>